<dbReference type="Proteomes" id="UP000836841">
    <property type="component" value="Chromosome 5"/>
</dbReference>
<name>A0AAU9SD25_THLAR</name>
<dbReference type="EMBL" id="OU466861">
    <property type="protein sequence ID" value="CAH2065414.1"/>
    <property type="molecule type" value="Genomic_DNA"/>
</dbReference>
<evidence type="ECO:0000313" key="1">
    <source>
        <dbReference type="EMBL" id="CAH2065414.1"/>
    </source>
</evidence>
<proteinExistence type="predicted"/>
<protein>
    <submittedName>
        <fullName evidence="1">Uncharacterized protein</fullName>
    </submittedName>
</protein>
<organism evidence="1 2">
    <name type="scientific">Thlaspi arvense</name>
    <name type="common">Field penny-cress</name>
    <dbReference type="NCBI Taxonomy" id="13288"/>
    <lineage>
        <taxon>Eukaryota</taxon>
        <taxon>Viridiplantae</taxon>
        <taxon>Streptophyta</taxon>
        <taxon>Embryophyta</taxon>
        <taxon>Tracheophyta</taxon>
        <taxon>Spermatophyta</taxon>
        <taxon>Magnoliopsida</taxon>
        <taxon>eudicotyledons</taxon>
        <taxon>Gunneridae</taxon>
        <taxon>Pentapetalae</taxon>
        <taxon>rosids</taxon>
        <taxon>malvids</taxon>
        <taxon>Brassicales</taxon>
        <taxon>Brassicaceae</taxon>
        <taxon>Thlaspideae</taxon>
        <taxon>Thlaspi</taxon>
    </lineage>
</organism>
<keyword evidence="2" id="KW-1185">Reference proteome</keyword>
<dbReference type="AlphaFoldDB" id="A0AAU9SD25"/>
<reference evidence="1 2" key="1">
    <citation type="submission" date="2022-03" db="EMBL/GenBank/DDBJ databases">
        <authorList>
            <person name="Nunn A."/>
            <person name="Chopra R."/>
            <person name="Nunn A."/>
            <person name="Contreras Garrido A."/>
        </authorList>
    </citation>
    <scope>NUCLEOTIDE SEQUENCE [LARGE SCALE GENOMIC DNA]</scope>
</reference>
<gene>
    <name evidence="1" type="ORF">TAV2_LOCUS16738</name>
</gene>
<sequence>MGFAKKNGGVHVPYYDFVQVTHTNQTTKQLQDGIDIDLVEKVCRKKEERLTQLSQQGTPVEGLPREEVDTIVLEYTPKRKGRLFGLGCLPEIYKAGCSWENSPTDREIVLEQEVAELKTRRNAKDGEFEKMKEFISRKFLEEF</sequence>
<evidence type="ECO:0000313" key="2">
    <source>
        <dbReference type="Proteomes" id="UP000836841"/>
    </source>
</evidence>
<accession>A0AAU9SD25</accession>